<evidence type="ECO:0000313" key="2">
    <source>
        <dbReference type="EMBL" id="MCV6823700.1"/>
    </source>
</evidence>
<dbReference type="AlphaFoldDB" id="A0AAE3IYY1"/>
<dbReference type="Pfam" id="PF01963">
    <property type="entry name" value="TraB_PrgY_gumN"/>
    <property type="match status" value="1"/>
</dbReference>
<dbReference type="EMBL" id="JAOYFC010000001">
    <property type="protein sequence ID" value="MCV6823700.1"/>
    <property type="molecule type" value="Genomic_DNA"/>
</dbReference>
<dbReference type="RefSeq" id="WP_263952537.1">
    <property type="nucleotide sequence ID" value="NZ_JAOYFC010000001.1"/>
</dbReference>
<dbReference type="CDD" id="cd14789">
    <property type="entry name" value="Tiki"/>
    <property type="match status" value="1"/>
</dbReference>
<dbReference type="Proteomes" id="UP001208041">
    <property type="component" value="Unassembled WGS sequence"/>
</dbReference>
<proteinExistence type="predicted"/>
<keyword evidence="1" id="KW-0732">Signal</keyword>
<evidence type="ECO:0000313" key="3">
    <source>
        <dbReference type="Proteomes" id="UP001208041"/>
    </source>
</evidence>
<name>A0AAE3IYY1_9RHOB</name>
<dbReference type="InterPro" id="IPR002816">
    <property type="entry name" value="TraB/PrgY/GumN_fam"/>
</dbReference>
<sequence>MRKTLKSIAFLLLSALPAAAACEGENLIAALPDDQREALVSTAHAKPFPVGNLWHAKKDGSDIYVQGTLHMPDARHEAQIEKLKPLIDASDIVFFEANSEDLAKAQDAIGSQPELLFITDGPSLPELLTEEEWQLLSDQMTQRGIPAFLASKFKPSYAMMTLSVPPCASELLTGKAKGLDHLLMAYAEGEGIPTSGLEPYDTALTFFDQGEDETALDFLRTALAQADISADMNVTLVDAYFEGEHSLIWEFSRLKSYETPGTTREEVTEMLTEVEELMINGRNRNWMDVLLPAAEDATVVVAVGAAHLAGDEGVLNLLAEAGYTLTPME</sequence>
<feature type="chain" id="PRO_5042182210" evidence="1">
    <location>
        <begin position="21"/>
        <end position="329"/>
    </location>
</feature>
<evidence type="ECO:0000256" key="1">
    <source>
        <dbReference type="SAM" id="SignalP"/>
    </source>
</evidence>
<dbReference type="InterPro" id="IPR047111">
    <property type="entry name" value="YbaP-like"/>
</dbReference>
<reference evidence="2" key="1">
    <citation type="submission" date="2022-10" db="EMBL/GenBank/DDBJ databases">
        <authorList>
            <person name="Yue Y."/>
        </authorList>
    </citation>
    <scope>NUCLEOTIDE SEQUENCE</scope>
    <source>
        <strain evidence="2">Z654</strain>
    </source>
</reference>
<gene>
    <name evidence="2" type="ORF">OH136_03950</name>
</gene>
<organism evidence="2 3">
    <name type="scientific">Halocynthiibacter halioticoli</name>
    <dbReference type="NCBI Taxonomy" id="2986804"/>
    <lineage>
        <taxon>Bacteria</taxon>
        <taxon>Pseudomonadati</taxon>
        <taxon>Pseudomonadota</taxon>
        <taxon>Alphaproteobacteria</taxon>
        <taxon>Rhodobacterales</taxon>
        <taxon>Paracoccaceae</taxon>
        <taxon>Halocynthiibacter</taxon>
    </lineage>
</organism>
<feature type="signal peptide" evidence="1">
    <location>
        <begin position="1"/>
        <end position="20"/>
    </location>
</feature>
<protein>
    <submittedName>
        <fullName evidence="2">TraB/GumN family protein</fullName>
    </submittedName>
</protein>
<accession>A0AAE3IYY1</accession>
<dbReference type="PROSITE" id="PS51257">
    <property type="entry name" value="PROKAR_LIPOPROTEIN"/>
    <property type="match status" value="1"/>
</dbReference>
<dbReference type="PANTHER" id="PTHR40590:SF1">
    <property type="entry name" value="CYTOPLASMIC PROTEIN"/>
    <property type="match status" value="1"/>
</dbReference>
<dbReference type="PANTHER" id="PTHR40590">
    <property type="entry name" value="CYTOPLASMIC PROTEIN-RELATED"/>
    <property type="match status" value="1"/>
</dbReference>
<keyword evidence="3" id="KW-1185">Reference proteome</keyword>
<comment type="caution">
    <text evidence="2">The sequence shown here is derived from an EMBL/GenBank/DDBJ whole genome shotgun (WGS) entry which is preliminary data.</text>
</comment>